<dbReference type="PANTHER" id="PTHR32089:SF112">
    <property type="entry name" value="LYSOZYME-LIKE PROTEIN-RELATED"/>
    <property type="match status" value="1"/>
</dbReference>
<keyword evidence="4 10" id="KW-0812">Transmembrane</keyword>
<dbReference type="SMART" id="SM00283">
    <property type="entry name" value="MA"/>
    <property type="match status" value="1"/>
</dbReference>
<keyword evidence="7 9" id="KW-0807">Transducer</keyword>
<reference evidence="13 14" key="1">
    <citation type="journal article" date="2015" name="J. Biotechnol.">
        <title>Complete genome sequence of a malodorant-producing acetogen, Clostridium scatologenes ATCC 25775(T).</title>
        <authorList>
            <person name="Zhu Z."/>
            <person name="Guo T."/>
            <person name="Zheng H."/>
            <person name="Song T."/>
            <person name="Ouyang P."/>
            <person name="Xie J."/>
        </authorList>
    </citation>
    <scope>NUCLEOTIDE SEQUENCE [LARGE SCALE GENOMIC DNA]</scope>
    <source>
        <strain evidence="13 14">ATCC 25775</strain>
    </source>
</reference>
<keyword evidence="5 10" id="KW-1133">Transmembrane helix</keyword>
<sequence length="688" mass="75606">MNKKAIGIKGRILLSSIIVLLITLVSITSILIYQINKKSYEDYFTNSNEQMKVVSQAINIFYDQIDKNIGMLATNPVIITADNSITTYKNTTQDTPMKPSAKAGVEQEIYKVFEQYANSHKGTSYVYLGTQDGGYIQWPEESLPAGFDPSKRPWFNDSMNKKESVIRTAPYSYKSQLLTSNARTFTDKNGKVIGAIGIDVQQTNISDMLNKMKIGKTGYSMIVHSNGLIMADGKNPKNNFKKVGEVGINGLDKLLAKDIESFDVVVDGEKYIVNPYKVEGTDWVLASFMTEKELGSGAKAIVNTMIVSAVVMLILAIILFNFLSSSITKPILAVTKRVQDFANLDFSVNEKSDALKYLNRKDEVGDMVRAFVSMRENVSEFIMKTSDSTEKVAASSEELTATSEQAATASNEVSKAIEEIAKGATDQAKDTQMAAHNVEDLGNLLEQDLNYIEELNVAAVEIERQKSEGFSILKELVEKTEKNNDSANNVYHIIMSNNESAEKIENASTMIQSIADQTNLLALNAAIEAARAGEAGKGFAVVADEIRKLAEQSNNFTNDIKTVITELKIKSQNAVDLMQQTKQIIEEQASSVGETEGKFEGIAEAIDSIKTVVNKLNNSARQMTENKNKIIEVTQNLSAISEENAAGTEQASSAVQEQVTTIEEIAKAGESLATISEELRVLVERFKV</sequence>
<dbReference type="InterPro" id="IPR003660">
    <property type="entry name" value="HAMP_dom"/>
</dbReference>
<name>A0A0E3K284_CLOSL</name>
<gene>
    <name evidence="13" type="ORF">CSCA_3452</name>
</gene>
<evidence type="ECO:0000256" key="2">
    <source>
        <dbReference type="ARBA" id="ARBA00022475"/>
    </source>
</evidence>
<dbReference type="Pfam" id="PF00015">
    <property type="entry name" value="MCPsignal"/>
    <property type="match status" value="1"/>
</dbReference>
<dbReference type="RefSeq" id="WP_029160392.1">
    <property type="nucleotide sequence ID" value="NZ_CP009933.1"/>
</dbReference>
<dbReference type="PANTHER" id="PTHR32089">
    <property type="entry name" value="METHYL-ACCEPTING CHEMOTAXIS PROTEIN MCPB"/>
    <property type="match status" value="1"/>
</dbReference>
<keyword evidence="14" id="KW-1185">Reference proteome</keyword>
<evidence type="ECO:0000256" key="1">
    <source>
        <dbReference type="ARBA" id="ARBA00004651"/>
    </source>
</evidence>
<dbReference type="SMART" id="SM00304">
    <property type="entry name" value="HAMP"/>
    <property type="match status" value="1"/>
</dbReference>
<evidence type="ECO:0000256" key="3">
    <source>
        <dbReference type="ARBA" id="ARBA00022500"/>
    </source>
</evidence>
<dbReference type="GO" id="GO:0006935">
    <property type="term" value="P:chemotaxis"/>
    <property type="evidence" value="ECO:0007669"/>
    <property type="project" value="UniProtKB-KW"/>
</dbReference>
<comment type="similarity">
    <text evidence="8">Belongs to the methyl-accepting chemotaxis (MCP) protein family.</text>
</comment>
<dbReference type="PROSITE" id="PS50885">
    <property type="entry name" value="HAMP"/>
    <property type="match status" value="1"/>
</dbReference>
<evidence type="ECO:0000313" key="14">
    <source>
        <dbReference type="Proteomes" id="UP000033115"/>
    </source>
</evidence>
<feature type="transmembrane region" description="Helical" evidence="10">
    <location>
        <begin position="300"/>
        <end position="323"/>
    </location>
</feature>
<dbReference type="GO" id="GO:0007165">
    <property type="term" value="P:signal transduction"/>
    <property type="evidence" value="ECO:0007669"/>
    <property type="project" value="UniProtKB-KW"/>
</dbReference>
<dbReference type="Pfam" id="PF02743">
    <property type="entry name" value="dCache_1"/>
    <property type="match status" value="1"/>
</dbReference>
<evidence type="ECO:0000256" key="4">
    <source>
        <dbReference type="ARBA" id="ARBA00022692"/>
    </source>
</evidence>
<evidence type="ECO:0000259" key="12">
    <source>
        <dbReference type="PROSITE" id="PS50885"/>
    </source>
</evidence>
<dbReference type="GO" id="GO:0005886">
    <property type="term" value="C:plasma membrane"/>
    <property type="evidence" value="ECO:0007669"/>
    <property type="project" value="UniProtKB-SubCell"/>
</dbReference>
<protein>
    <submittedName>
        <fullName evidence="13">Methyl-accepting chemotaxis protein</fullName>
    </submittedName>
</protein>
<evidence type="ECO:0000313" key="13">
    <source>
        <dbReference type="EMBL" id="AKA70577.1"/>
    </source>
</evidence>
<dbReference type="Pfam" id="PF00672">
    <property type="entry name" value="HAMP"/>
    <property type="match status" value="1"/>
</dbReference>
<evidence type="ECO:0000256" key="6">
    <source>
        <dbReference type="ARBA" id="ARBA00023136"/>
    </source>
</evidence>
<comment type="subcellular location">
    <subcellularLocation>
        <location evidence="1">Cell membrane</location>
        <topology evidence="1">Multi-pass membrane protein</topology>
    </subcellularLocation>
</comment>
<feature type="transmembrane region" description="Helical" evidence="10">
    <location>
        <begin position="12"/>
        <end position="33"/>
    </location>
</feature>
<dbReference type="KEGG" id="csq:CSCA_3452"/>
<dbReference type="HOGENOM" id="CLU_000445_107_19_9"/>
<dbReference type="PROSITE" id="PS50111">
    <property type="entry name" value="CHEMOTAXIS_TRANSDUC_2"/>
    <property type="match status" value="1"/>
</dbReference>
<evidence type="ECO:0000259" key="11">
    <source>
        <dbReference type="PROSITE" id="PS50111"/>
    </source>
</evidence>
<keyword evidence="3" id="KW-0145">Chemotaxis</keyword>
<keyword evidence="6 10" id="KW-0472">Membrane</keyword>
<dbReference type="CDD" id="cd12912">
    <property type="entry name" value="PDC2_MCP_like"/>
    <property type="match status" value="1"/>
</dbReference>
<evidence type="ECO:0000256" key="9">
    <source>
        <dbReference type="PROSITE-ProRule" id="PRU00284"/>
    </source>
</evidence>
<dbReference type="Proteomes" id="UP000033115">
    <property type="component" value="Chromosome"/>
</dbReference>
<keyword evidence="2" id="KW-1003">Cell membrane</keyword>
<dbReference type="EMBL" id="CP009933">
    <property type="protein sequence ID" value="AKA70577.1"/>
    <property type="molecule type" value="Genomic_DNA"/>
</dbReference>
<evidence type="ECO:0000256" key="7">
    <source>
        <dbReference type="ARBA" id="ARBA00023224"/>
    </source>
</evidence>
<evidence type="ECO:0000256" key="10">
    <source>
        <dbReference type="SAM" id="Phobius"/>
    </source>
</evidence>
<dbReference type="AlphaFoldDB" id="A0A0E3K284"/>
<dbReference type="InterPro" id="IPR004089">
    <property type="entry name" value="MCPsignal_dom"/>
</dbReference>
<feature type="domain" description="Methyl-accepting transducer" evidence="11">
    <location>
        <begin position="402"/>
        <end position="659"/>
    </location>
</feature>
<dbReference type="Gene3D" id="1.10.287.950">
    <property type="entry name" value="Methyl-accepting chemotaxis protein"/>
    <property type="match status" value="1"/>
</dbReference>
<dbReference type="InterPro" id="IPR033479">
    <property type="entry name" value="dCache_1"/>
</dbReference>
<evidence type="ECO:0000256" key="5">
    <source>
        <dbReference type="ARBA" id="ARBA00022989"/>
    </source>
</evidence>
<accession>A0A0E3K284</accession>
<dbReference type="Gene3D" id="3.30.450.20">
    <property type="entry name" value="PAS domain"/>
    <property type="match status" value="2"/>
</dbReference>
<dbReference type="CDD" id="cd06225">
    <property type="entry name" value="HAMP"/>
    <property type="match status" value="1"/>
</dbReference>
<feature type="domain" description="HAMP" evidence="12">
    <location>
        <begin position="325"/>
        <end position="383"/>
    </location>
</feature>
<dbReference type="STRING" id="1548.CSCA_3452"/>
<proteinExistence type="inferred from homology"/>
<evidence type="ECO:0000256" key="8">
    <source>
        <dbReference type="ARBA" id="ARBA00029447"/>
    </source>
</evidence>
<dbReference type="SUPFAM" id="SSF58104">
    <property type="entry name" value="Methyl-accepting chemotaxis protein (MCP) signaling domain"/>
    <property type="match status" value="1"/>
</dbReference>
<organism evidence="13 14">
    <name type="scientific">Clostridium scatologenes</name>
    <dbReference type="NCBI Taxonomy" id="1548"/>
    <lineage>
        <taxon>Bacteria</taxon>
        <taxon>Bacillati</taxon>
        <taxon>Bacillota</taxon>
        <taxon>Clostridia</taxon>
        <taxon>Eubacteriales</taxon>
        <taxon>Clostridiaceae</taxon>
        <taxon>Clostridium</taxon>
    </lineage>
</organism>